<dbReference type="PROSITE" id="PS51184">
    <property type="entry name" value="JMJC"/>
    <property type="match status" value="1"/>
</dbReference>
<dbReference type="GO" id="GO:0044666">
    <property type="term" value="C:MLL3/4 complex"/>
    <property type="evidence" value="ECO:0007669"/>
    <property type="project" value="TreeGrafter"/>
</dbReference>
<feature type="region of interest" description="Disordered" evidence="13">
    <location>
        <begin position="591"/>
        <end position="688"/>
    </location>
</feature>
<sequence>MADELHVLELNSEERKQLAEFSSLIFGFVNLENEDNVKKKALLEKAIAYYNNIIKVHAHLANLEAKAKEKEKESDGSGEKDAEKEKALKKEEEEDEAEKEKGKKGKGDGEKGKGDGEKGKEGGKDGKMLKEVEKAKKLKPLDPWIYCRLGHLHLLLEQFPKALSAYQKFYMVEKTNWKDTSFLYGLGLVYFHFNSFRWAVKLFYQLLYLNRAFPRSNEVHMRLSLMFKVLKNYEGSLKHFRLCLSDSSECTLTYSERRLHVAHLLEVQGKSKAAKESYEAFLLLDNLPATLKATALRQLGWLYHTSPLLGEKVDREQRAIHNLTKSVDLDASNGQTWYMLGRCYSKLNKVHDAFVSYRQSIDKSEANADTWCSIGVLYQQQNQPMDALQAYICAVQLDKSHSAAWTDLAILYETCNQPSDALACYLNATRNKDDVAPNIAAKIKFLQQNINNIPMQNLHSKPRQLPSIEEAWRLPIPAELTSRQSSAPGAPAQQNGMSNSMSGLSGQQMTGQDDQVSDKKKNRKRPSKETSEVAAPTPPPPPPPAPSPQPLGPTQMQLLQYLLSNRDQLNQQQRQLLQQLQQQLLLSQQHQQQQQQQQQQQRPQGGAMSPSLPQPPGMGPANQAMGPPADVLTTRPGQPAPQPHPSFPVTPGSSPRLAHYPHNIPPPTAAPSAPLPSPAAYTGEGGRQFSSEEEIRAFYKCQEGLVCEDLKQQIRSPYSVWNSLPVRSSLSSHSALSGPAPAKQSRLSGSGTALTGHSAASLHSSPSAAAAAAASADQHSSSSSNSSQVSPAKGGGGLLSVGKSVSTETSPSSVPFVVQKDDLKLVINFRSTVAPLTPTETPSTTCSATNTPTTTTTASHATSVSAQTRPDEVKPVKVKKERKDMSAQEILDSVKGLGVKVTISLQGDGLPPPCNPSPPQPPLPKEQLNPPTPSVYLESKKDAFSAELQHYCHTQPVVVIRGIATALKLDLGLFSTKTLVEANPDHDVEVRTQKFQAPDENRDANNQRLWYCHSNRGKSTVSKYAQYQAVSFQESLKEEQDKGKMFQKPEKESDSDSNSSQPKKKGKKMIRFGTNVDLSDQEKWRPQLAELTKLPAFTRVVSGGNTLSHVGHKILGMNTVQLYMKVPGSRTPGHQENNNFCSVNINIGPGDCEWFAVPDAYWGVIANLSEKNGVDYLKGSWWPILEDLYDHNVPVYRFVQKPGDLVWIGPGTVHWVQAIGWCNNIAWNVGPMTYHQYKLAVERYEYNKLQHYKSIVPMVHLSWNLARNLRTHDAMMYSQIKNVCQRSLMQQQLTLDLVQELGKTLNPQLRIENEETYYCEDCEEEVFNILFVKKSKEDHSHLVYCQNCALKASPSLEEHAVLYQYRMEDLIEVYDSFLPFQQPHSFFMS</sequence>
<feature type="repeat" description="TPR" evidence="12">
    <location>
        <begin position="143"/>
        <end position="176"/>
    </location>
</feature>
<dbReference type="Proteomes" id="UP001374579">
    <property type="component" value="Unassembled WGS sequence"/>
</dbReference>
<dbReference type="SUPFAM" id="SSF51197">
    <property type="entry name" value="Clavaminate synthase-like"/>
    <property type="match status" value="1"/>
</dbReference>
<keyword evidence="5" id="KW-0862">Zinc</keyword>
<evidence type="ECO:0000256" key="11">
    <source>
        <dbReference type="ARBA" id="ARBA00034483"/>
    </source>
</evidence>
<dbReference type="InterPro" id="IPR051630">
    <property type="entry name" value="Corepressor-Demethylase"/>
</dbReference>
<comment type="subcellular location">
    <subcellularLocation>
        <location evidence="2">Nucleus</location>
    </subcellularLocation>
</comment>
<organism evidence="15 16">
    <name type="scientific">Littorina saxatilis</name>
    <dbReference type="NCBI Taxonomy" id="31220"/>
    <lineage>
        <taxon>Eukaryota</taxon>
        <taxon>Metazoa</taxon>
        <taxon>Spiralia</taxon>
        <taxon>Lophotrochozoa</taxon>
        <taxon>Mollusca</taxon>
        <taxon>Gastropoda</taxon>
        <taxon>Caenogastropoda</taxon>
        <taxon>Littorinimorpha</taxon>
        <taxon>Littorinoidea</taxon>
        <taxon>Littorinidae</taxon>
        <taxon>Littorina</taxon>
    </lineage>
</organism>
<feature type="compositionally biased region" description="Pro residues" evidence="13">
    <location>
        <begin position="910"/>
        <end position="924"/>
    </location>
</feature>
<feature type="compositionally biased region" description="Pro residues" evidence="13">
    <location>
        <begin position="536"/>
        <end position="551"/>
    </location>
</feature>
<evidence type="ECO:0000256" key="13">
    <source>
        <dbReference type="SAM" id="MobiDB-lite"/>
    </source>
</evidence>
<evidence type="ECO:0000256" key="7">
    <source>
        <dbReference type="ARBA" id="ARBA00022964"/>
    </source>
</evidence>
<keyword evidence="3" id="KW-0597">Phosphoprotein</keyword>
<evidence type="ECO:0000256" key="1">
    <source>
        <dbReference type="ARBA" id="ARBA00001954"/>
    </source>
</evidence>
<feature type="compositionally biased region" description="Low complexity" evidence="13">
    <location>
        <begin position="730"/>
        <end position="742"/>
    </location>
</feature>
<evidence type="ECO:0000256" key="2">
    <source>
        <dbReference type="ARBA" id="ARBA00004123"/>
    </source>
</evidence>
<dbReference type="GO" id="GO:0046872">
    <property type="term" value="F:metal ion binding"/>
    <property type="evidence" value="ECO:0007669"/>
    <property type="project" value="UniProtKB-KW"/>
</dbReference>
<dbReference type="PROSITE" id="PS50005">
    <property type="entry name" value="TPR"/>
    <property type="match status" value="3"/>
</dbReference>
<dbReference type="GO" id="GO:0000978">
    <property type="term" value="F:RNA polymerase II cis-regulatory region sequence-specific DNA binding"/>
    <property type="evidence" value="ECO:0007669"/>
    <property type="project" value="TreeGrafter"/>
</dbReference>
<dbReference type="InterPro" id="IPR046941">
    <property type="entry name" value="KDM6_GATAL_sf"/>
</dbReference>
<dbReference type="Pfam" id="PF13181">
    <property type="entry name" value="TPR_8"/>
    <property type="match status" value="1"/>
</dbReference>
<comment type="similarity">
    <text evidence="11">Belongs to the UTX family.</text>
</comment>
<feature type="repeat" description="TPR" evidence="12">
    <location>
        <begin position="368"/>
        <end position="401"/>
    </location>
</feature>
<dbReference type="InterPro" id="IPR011990">
    <property type="entry name" value="TPR-like_helical_dom_sf"/>
</dbReference>
<evidence type="ECO:0000256" key="5">
    <source>
        <dbReference type="ARBA" id="ARBA00022833"/>
    </source>
</evidence>
<feature type="compositionally biased region" description="Pro residues" evidence="13">
    <location>
        <begin position="663"/>
        <end position="677"/>
    </location>
</feature>
<dbReference type="EMBL" id="JBAMIC010000024">
    <property type="protein sequence ID" value="KAK7089959.1"/>
    <property type="molecule type" value="Genomic_DNA"/>
</dbReference>
<keyword evidence="8" id="KW-0560">Oxidoreductase</keyword>
<feature type="region of interest" description="Disordered" evidence="13">
    <location>
        <begin position="67"/>
        <end position="127"/>
    </location>
</feature>
<evidence type="ECO:0000259" key="14">
    <source>
        <dbReference type="PROSITE" id="PS51184"/>
    </source>
</evidence>
<evidence type="ECO:0000256" key="10">
    <source>
        <dbReference type="ARBA" id="ARBA00023242"/>
    </source>
</evidence>
<comment type="caution">
    <text evidence="15">The sequence shown here is derived from an EMBL/GenBank/DDBJ whole genome shotgun (WGS) entry which is preliminary data.</text>
</comment>
<dbReference type="PANTHER" id="PTHR14017:SF1">
    <property type="entry name" value="LD02225P"/>
    <property type="match status" value="1"/>
</dbReference>
<feature type="compositionally biased region" description="Basic and acidic residues" evidence="13">
    <location>
        <begin position="1035"/>
        <end position="1054"/>
    </location>
</feature>
<feature type="compositionally biased region" description="Low complexity" evidence="13">
    <location>
        <begin position="494"/>
        <end position="509"/>
    </location>
</feature>
<gene>
    <name evidence="15" type="ORF">V1264_009832</name>
</gene>
<feature type="compositionally biased region" description="Low complexity" evidence="13">
    <location>
        <begin position="591"/>
        <end position="601"/>
    </location>
</feature>
<dbReference type="Gene3D" id="1.20.58.1370">
    <property type="match status" value="1"/>
</dbReference>
<feature type="domain" description="JmjC" evidence="14">
    <location>
        <begin position="1083"/>
        <end position="1246"/>
    </location>
</feature>
<dbReference type="Gene3D" id="2.10.110.20">
    <property type="match status" value="1"/>
</dbReference>
<evidence type="ECO:0000256" key="3">
    <source>
        <dbReference type="ARBA" id="ARBA00022553"/>
    </source>
</evidence>
<dbReference type="Pfam" id="PF21322">
    <property type="entry name" value="KDM6_C-hel"/>
    <property type="match status" value="1"/>
</dbReference>
<dbReference type="InterPro" id="IPR048560">
    <property type="entry name" value="KDM6A_B-like_GATAL"/>
</dbReference>
<evidence type="ECO:0000256" key="9">
    <source>
        <dbReference type="ARBA" id="ARBA00023004"/>
    </source>
</evidence>
<proteinExistence type="inferred from homology"/>
<accession>A0AAN9FZV0</accession>
<feature type="region of interest" description="Disordered" evidence="13">
    <location>
        <begin position="837"/>
        <end position="872"/>
    </location>
</feature>
<feature type="compositionally biased region" description="Low complexity" evidence="13">
    <location>
        <begin position="837"/>
        <end position="868"/>
    </location>
</feature>
<dbReference type="InterPro" id="IPR003347">
    <property type="entry name" value="JmjC_dom"/>
</dbReference>
<dbReference type="SMART" id="SM00028">
    <property type="entry name" value="TPR"/>
    <property type="match status" value="6"/>
</dbReference>
<keyword evidence="12" id="KW-0802">TPR repeat</keyword>
<feature type="region of interest" description="Disordered" evidence="13">
    <location>
        <begin position="730"/>
        <end position="813"/>
    </location>
</feature>
<evidence type="ECO:0000256" key="12">
    <source>
        <dbReference type="PROSITE-ProRule" id="PRU00339"/>
    </source>
</evidence>
<evidence type="ECO:0000313" key="15">
    <source>
        <dbReference type="EMBL" id="KAK7089959.1"/>
    </source>
</evidence>
<feature type="compositionally biased region" description="Low complexity" evidence="13">
    <location>
        <begin position="758"/>
        <end position="792"/>
    </location>
</feature>
<dbReference type="GO" id="GO:0010468">
    <property type="term" value="P:regulation of gene expression"/>
    <property type="evidence" value="ECO:0007669"/>
    <property type="project" value="TreeGrafter"/>
</dbReference>
<keyword evidence="9" id="KW-0408">Iron</keyword>
<dbReference type="Pfam" id="PF21326">
    <property type="entry name" value="KDM6_GATAL"/>
    <property type="match status" value="1"/>
</dbReference>
<keyword evidence="6" id="KW-0156">Chromatin regulator</keyword>
<dbReference type="GO" id="GO:0031490">
    <property type="term" value="F:chromatin DNA binding"/>
    <property type="evidence" value="ECO:0007669"/>
    <property type="project" value="TreeGrafter"/>
</dbReference>
<comment type="cofactor">
    <cofactor evidence="1">
        <name>Fe(2+)</name>
        <dbReference type="ChEBI" id="CHEBI:29033"/>
    </cofactor>
</comment>
<feature type="compositionally biased region" description="Low complexity" evidence="13">
    <location>
        <begin position="800"/>
        <end position="813"/>
    </location>
</feature>
<keyword evidence="4" id="KW-0479">Metal-binding</keyword>
<evidence type="ECO:0000313" key="16">
    <source>
        <dbReference type="Proteomes" id="UP001374579"/>
    </source>
</evidence>
<feature type="repeat" description="TPR" evidence="12">
    <location>
        <begin position="334"/>
        <end position="367"/>
    </location>
</feature>
<dbReference type="GO" id="GO:0071558">
    <property type="term" value="F:histone H3K27me2/H3K27me3 demethylase activity"/>
    <property type="evidence" value="ECO:0007669"/>
    <property type="project" value="TreeGrafter"/>
</dbReference>
<dbReference type="SMART" id="SM00558">
    <property type="entry name" value="JmjC"/>
    <property type="match status" value="1"/>
</dbReference>
<dbReference type="InterPro" id="IPR019734">
    <property type="entry name" value="TPR_rpt"/>
</dbReference>
<feature type="region of interest" description="Disordered" evidence="13">
    <location>
        <begin position="482"/>
        <end position="553"/>
    </location>
</feature>
<keyword evidence="16" id="KW-1185">Reference proteome</keyword>
<feature type="compositionally biased region" description="Pro residues" evidence="13">
    <location>
        <begin position="638"/>
        <end position="648"/>
    </location>
</feature>
<name>A0AAN9FZV0_9CAEN</name>
<dbReference type="FunFam" id="2.60.120.650:FF:000009">
    <property type="entry name" value="Putative lysine-specific demethylase 6B"/>
    <property type="match status" value="1"/>
</dbReference>
<keyword evidence="10" id="KW-0539">Nucleus</keyword>
<feature type="region of interest" description="Disordered" evidence="13">
    <location>
        <begin position="905"/>
        <end position="932"/>
    </location>
</feature>
<feature type="compositionally biased region" description="Basic and acidic residues" evidence="13">
    <location>
        <begin position="98"/>
        <end position="127"/>
    </location>
</feature>
<feature type="compositionally biased region" description="Basic and acidic residues" evidence="13">
    <location>
        <begin position="67"/>
        <end position="91"/>
    </location>
</feature>
<feature type="region of interest" description="Disordered" evidence="13">
    <location>
        <begin position="1035"/>
        <end position="1069"/>
    </location>
</feature>
<feature type="compositionally biased region" description="Polar residues" evidence="13">
    <location>
        <begin position="745"/>
        <end position="755"/>
    </location>
</feature>
<dbReference type="Pfam" id="PF02373">
    <property type="entry name" value="JmjC"/>
    <property type="match status" value="1"/>
</dbReference>
<evidence type="ECO:0000256" key="6">
    <source>
        <dbReference type="ARBA" id="ARBA00022853"/>
    </source>
</evidence>
<evidence type="ECO:0000256" key="4">
    <source>
        <dbReference type="ARBA" id="ARBA00022723"/>
    </source>
</evidence>
<dbReference type="Gene3D" id="2.60.120.650">
    <property type="entry name" value="Cupin"/>
    <property type="match status" value="1"/>
</dbReference>
<dbReference type="PANTHER" id="PTHR14017">
    <property type="entry name" value="LYSINE-SPECIFIC DEMETHYLASE"/>
    <property type="match status" value="1"/>
</dbReference>
<protein>
    <recommendedName>
        <fullName evidence="14">JmjC domain-containing protein</fullName>
    </recommendedName>
</protein>
<evidence type="ECO:0000256" key="8">
    <source>
        <dbReference type="ARBA" id="ARBA00023002"/>
    </source>
</evidence>
<dbReference type="SUPFAM" id="SSF48452">
    <property type="entry name" value="TPR-like"/>
    <property type="match status" value="1"/>
</dbReference>
<keyword evidence="7" id="KW-0223">Dioxygenase</keyword>
<dbReference type="Gene3D" id="1.25.40.10">
    <property type="entry name" value="Tetratricopeptide repeat domain"/>
    <property type="match status" value="2"/>
</dbReference>
<dbReference type="InterPro" id="IPR048562">
    <property type="entry name" value="KDM6A_B-like_C-hel"/>
</dbReference>
<reference evidence="15 16" key="1">
    <citation type="submission" date="2024-02" db="EMBL/GenBank/DDBJ databases">
        <title>Chromosome-scale genome assembly of the rough periwinkle Littorina saxatilis.</title>
        <authorList>
            <person name="De Jode A."/>
            <person name="Faria R."/>
            <person name="Formenti G."/>
            <person name="Sims Y."/>
            <person name="Smith T.P."/>
            <person name="Tracey A."/>
            <person name="Wood J.M.D."/>
            <person name="Zagrodzka Z.B."/>
            <person name="Johannesson K."/>
            <person name="Butlin R.K."/>
            <person name="Leder E.H."/>
        </authorList>
    </citation>
    <scope>NUCLEOTIDE SEQUENCE [LARGE SCALE GENOMIC DNA]</scope>
    <source>
        <strain evidence="15">Snail1</strain>
        <tissue evidence="15">Muscle</tissue>
    </source>
</reference>